<evidence type="ECO:0000313" key="2">
    <source>
        <dbReference type="Proteomes" id="UP001152798"/>
    </source>
</evidence>
<dbReference type="Proteomes" id="UP001152798">
    <property type="component" value="Chromosome 2"/>
</dbReference>
<keyword evidence="2" id="KW-1185">Reference proteome</keyword>
<gene>
    <name evidence="1" type="ORF">NEZAVI_LOCUS4918</name>
</gene>
<name>A0A9P0EA49_NEZVI</name>
<reference evidence="1" key="1">
    <citation type="submission" date="2022-01" db="EMBL/GenBank/DDBJ databases">
        <authorList>
            <person name="King R."/>
        </authorList>
    </citation>
    <scope>NUCLEOTIDE SEQUENCE</scope>
</reference>
<accession>A0A9P0EA49</accession>
<proteinExistence type="predicted"/>
<dbReference type="AlphaFoldDB" id="A0A9P0EA49"/>
<evidence type="ECO:0000313" key="1">
    <source>
        <dbReference type="EMBL" id="CAH1394406.1"/>
    </source>
</evidence>
<organism evidence="1 2">
    <name type="scientific">Nezara viridula</name>
    <name type="common">Southern green stink bug</name>
    <name type="synonym">Cimex viridulus</name>
    <dbReference type="NCBI Taxonomy" id="85310"/>
    <lineage>
        <taxon>Eukaryota</taxon>
        <taxon>Metazoa</taxon>
        <taxon>Ecdysozoa</taxon>
        <taxon>Arthropoda</taxon>
        <taxon>Hexapoda</taxon>
        <taxon>Insecta</taxon>
        <taxon>Pterygota</taxon>
        <taxon>Neoptera</taxon>
        <taxon>Paraneoptera</taxon>
        <taxon>Hemiptera</taxon>
        <taxon>Heteroptera</taxon>
        <taxon>Panheteroptera</taxon>
        <taxon>Pentatomomorpha</taxon>
        <taxon>Pentatomoidea</taxon>
        <taxon>Pentatomidae</taxon>
        <taxon>Pentatominae</taxon>
        <taxon>Nezara</taxon>
    </lineage>
</organism>
<protein>
    <submittedName>
        <fullName evidence="1">Uncharacterized protein</fullName>
    </submittedName>
</protein>
<sequence length="68" mass="7494">MILCWKSLGFPAGSRFSSQDQVNSAVTAKEYSRVHLCLGLALRKPRSQSIRLSALVRTGEDDMPQSTP</sequence>
<dbReference type="EMBL" id="OV725078">
    <property type="protein sequence ID" value="CAH1394406.1"/>
    <property type="molecule type" value="Genomic_DNA"/>
</dbReference>